<dbReference type="PANTHER" id="PTHR13316">
    <property type="entry name" value="ZINC FINGER, CCHC DOMAIN CONTAINING 8"/>
    <property type="match status" value="1"/>
</dbReference>
<dbReference type="GO" id="GO:0003723">
    <property type="term" value="F:RNA binding"/>
    <property type="evidence" value="ECO:0007669"/>
    <property type="project" value="TreeGrafter"/>
</dbReference>
<evidence type="ECO:0000256" key="5">
    <source>
        <dbReference type="ARBA" id="ARBA00022833"/>
    </source>
</evidence>
<dbReference type="PROSITE" id="PS50158">
    <property type="entry name" value="ZF_CCHC"/>
    <property type="match status" value="1"/>
</dbReference>
<dbReference type="InterPro" id="IPR001878">
    <property type="entry name" value="Znf_CCHC"/>
</dbReference>
<keyword evidence="4 7" id="KW-0863">Zinc-finger</keyword>
<evidence type="ECO:0000259" key="9">
    <source>
        <dbReference type="PROSITE" id="PS50158"/>
    </source>
</evidence>
<feature type="compositionally biased region" description="Basic and acidic residues" evidence="8">
    <location>
        <begin position="61"/>
        <end position="73"/>
    </location>
</feature>
<dbReference type="EMBL" id="JANBUL010000066">
    <property type="protein sequence ID" value="KAJ2782667.1"/>
    <property type="molecule type" value="Genomic_DNA"/>
</dbReference>
<keyword evidence="3" id="KW-0479">Metal-binding</keyword>
<feature type="compositionally biased region" description="Acidic residues" evidence="8">
    <location>
        <begin position="525"/>
        <end position="538"/>
    </location>
</feature>
<dbReference type="InterPro" id="IPR006568">
    <property type="entry name" value="PSP_pro-rich"/>
</dbReference>
<keyword evidence="5" id="KW-0862">Zinc</keyword>
<evidence type="ECO:0000313" key="10">
    <source>
        <dbReference type="EMBL" id="KAJ2782667.1"/>
    </source>
</evidence>
<dbReference type="PANTHER" id="PTHR13316:SF0">
    <property type="entry name" value="ZINC FINGER CCHC DOMAIN-CONTAINING PROTEIN 8"/>
    <property type="match status" value="1"/>
</dbReference>
<proteinExistence type="inferred from homology"/>
<feature type="region of interest" description="Disordered" evidence="8">
    <location>
        <begin position="37"/>
        <end position="101"/>
    </location>
</feature>
<keyword evidence="11" id="KW-1185">Reference proteome</keyword>
<dbReference type="Proteomes" id="UP001140217">
    <property type="component" value="Unassembled WGS sequence"/>
</dbReference>
<dbReference type="InterPro" id="IPR036875">
    <property type="entry name" value="Znf_CCHC_sf"/>
</dbReference>
<evidence type="ECO:0000256" key="7">
    <source>
        <dbReference type="PROSITE-ProRule" id="PRU00047"/>
    </source>
</evidence>
<evidence type="ECO:0000256" key="1">
    <source>
        <dbReference type="ARBA" id="ARBA00004642"/>
    </source>
</evidence>
<evidence type="ECO:0000313" key="11">
    <source>
        <dbReference type="Proteomes" id="UP001140217"/>
    </source>
</evidence>
<feature type="compositionally biased region" description="Acidic residues" evidence="8">
    <location>
        <begin position="318"/>
        <end position="329"/>
    </location>
</feature>
<evidence type="ECO:0000256" key="3">
    <source>
        <dbReference type="ARBA" id="ARBA00022723"/>
    </source>
</evidence>
<feature type="region of interest" description="Disordered" evidence="8">
    <location>
        <begin position="247"/>
        <end position="329"/>
    </location>
</feature>
<dbReference type="GO" id="GO:0005654">
    <property type="term" value="C:nucleoplasm"/>
    <property type="evidence" value="ECO:0007669"/>
    <property type="project" value="UniProtKB-SubCell"/>
</dbReference>
<name>A0A9W8LKC6_9FUNG</name>
<feature type="region of interest" description="Disordered" evidence="8">
    <location>
        <begin position="378"/>
        <end position="404"/>
    </location>
</feature>
<feature type="compositionally biased region" description="Polar residues" evidence="8">
    <location>
        <begin position="295"/>
        <end position="317"/>
    </location>
</feature>
<dbReference type="OrthoDB" id="8026949at2759"/>
<dbReference type="AlphaFoldDB" id="A0A9W8LKC6"/>
<evidence type="ECO:0000256" key="6">
    <source>
        <dbReference type="ARBA" id="ARBA00023242"/>
    </source>
</evidence>
<evidence type="ECO:0000256" key="8">
    <source>
        <dbReference type="SAM" id="MobiDB-lite"/>
    </source>
</evidence>
<protein>
    <recommendedName>
        <fullName evidence="9">CCHC-type domain-containing protein</fullName>
    </recommendedName>
</protein>
<dbReference type="SUPFAM" id="SSF57756">
    <property type="entry name" value="Retrovirus zinc finger-like domains"/>
    <property type="match status" value="1"/>
</dbReference>
<dbReference type="InterPro" id="IPR052115">
    <property type="entry name" value="NEXT_complex_subunit_ZCCHC8"/>
</dbReference>
<comment type="similarity">
    <text evidence="2">Belongs to the ZCCHC8 family.</text>
</comment>
<evidence type="ECO:0000256" key="4">
    <source>
        <dbReference type="ARBA" id="ARBA00022771"/>
    </source>
</evidence>
<organism evidence="10 11">
    <name type="scientific">Coemansia javaensis</name>
    <dbReference type="NCBI Taxonomy" id="2761396"/>
    <lineage>
        <taxon>Eukaryota</taxon>
        <taxon>Fungi</taxon>
        <taxon>Fungi incertae sedis</taxon>
        <taxon>Zoopagomycota</taxon>
        <taxon>Kickxellomycotina</taxon>
        <taxon>Kickxellomycetes</taxon>
        <taxon>Kickxellales</taxon>
        <taxon>Kickxellaceae</taxon>
        <taxon>Coemansia</taxon>
    </lineage>
</organism>
<dbReference type="SMART" id="SM00581">
    <property type="entry name" value="PSP"/>
    <property type="match status" value="1"/>
</dbReference>
<keyword evidence="6" id="KW-0539">Nucleus</keyword>
<gene>
    <name evidence="10" type="ORF">H4R18_002145</name>
</gene>
<accession>A0A9W8LKC6</accession>
<feature type="compositionally biased region" description="Low complexity" evidence="8">
    <location>
        <begin position="491"/>
        <end position="502"/>
    </location>
</feature>
<sequence length="538" mass="58431">MSDGEAGALPDADLLVRLQFGPGLDGAARRRIVRNVRRLLRLQDPPSPGARYETSRKRRRRDDGRRDDPDRDYRWRRRRRDRTCADSESDEGGPDYAPGCPQSVALYSQAAGFDVDPAGGGSGGSDAEVWYAHGTKAVIGLTADAAQALGNPCFNCSMPGHELRDCPLPIDEDAVAANRRAFRERGPPQFSGRLHLAVEDEKRAAEMRERFRPGQPLSQQLREALGLEDESDVPDYIESMYVHGYPPGYLGHEPGQDPLLARPPAERPRPPTPDLRIYHDAHDSVGCADEADSTAGPNNANETEPASETEPLSNANEESGEEGAISDDEEGAIAESELDCDNKDASDPAPVRNVPLVQYTGLDLAVFDFSLPGRPGRPLRAYTPRRPARPDYGPAYPDAQHPGSAHRYLDRDYSDHRRYPTHYLANGDEWGGMLAGYHKIVGRSGPDAAACYGREAAPSPVSRRPTPSRMTGYGGDQHLTPAKPPIPCALGPPGQQPEESQPTAVPSDASEPLSAPERAAPSGPEDLEDGECDMETSE</sequence>
<feature type="region of interest" description="Disordered" evidence="8">
    <location>
        <begin position="453"/>
        <end position="538"/>
    </location>
</feature>
<comment type="subcellular location">
    <subcellularLocation>
        <location evidence="1">Nucleus</location>
        <location evidence="1">Nucleoplasm</location>
    </subcellularLocation>
</comment>
<evidence type="ECO:0000256" key="2">
    <source>
        <dbReference type="ARBA" id="ARBA00007497"/>
    </source>
</evidence>
<dbReference type="GO" id="GO:0071013">
    <property type="term" value="C:catalytic step 2 spliceosome"/>
    <property type="evidence" value="ECO:0007669"/>
    <property type="project" value="TreeGrafter"/>
</dbReference>
<comment type="caution">
    <text evidence="10">The sequence shown here is derived from an EMBL/GenBank/DDBJ whole genome shotgun (WGS) entry which is preliminary data.</text>
</comment>
<dbReference type="GO" id="GO:0008270">
    <property type="term" value="F:zinc ion binding"/>
    <property type="evidence" value="ECO:0007669"/>
    <property type="project" value="UniProtKB-KW"/>
</dbReference>
<feature type="compositionally biased region" description="Low complexity" evidence="8">
    <location>
        <begin position="458"/>
        <end position="469"/>
    </location>
</feature>
<dbReference type="Pfam" id="PF04046">
    <property type="entry name" value="PSP"/>
    <property type="match status" value="1"/>
</dbReference>
<reference evidence="10" key="1">
    <citation type="submission" date="2022-07" db="EMBL/GenBank/DDBJ databases">
        <title>Phylogenomic reconstructions and comparative analyses of Kickxellomycotina fungi.</title>
        <authorList>
            <person name="Reynolds N.K."/>
            <person name="Stajich J.E."/>
            <person name="Barry K."/>
            <person name="Grigoriev I.V."/>
            <person name="Crous P."/>
            <person name="Smith M.E."/>
        </authorList>
    </citation>
    <scope>NUCLEOTIDE SEQUENCE</scope>
    <source>
        <strain evidence="10">NBRC 105414</strain>
    </source>
</reference>
<feature type="domain" description="CCHC-type" evidence="9">
    <location>
        <begin position="153"/>
        <end position="167"/>
    </location>
</feature>